<comment type="catalytic activity">
    <reaction evidence="2">
        <text>[(1-&gt;4)-alpha-D-glucosyl](n) + phosphate = [(1-&gt;4)-alpha-D-glucosyl](n-1) + alpha-D-glucose 1-phosphate</text>
        <dbReference type="Rhea" id="RHEA:41732"/>
        <dbReference type="Rhea" id="RHEA-COMP:9584"/>
        <dbReference type="Rhea" id="RHEA-COMP:9586"/>
        <dbReference type="ChEBI" id="CHEBI:15444"/>
        <dbReference type="ChEBI" id="CHEBI:43474"/>
        <dbReference type="ChEBI" id="CHEBI:58601"/>
        <dbReference type="EC" id="2.4.1.1"/>
    </reaction>
</comment>
<keyword evidence="2" id="KW-0663">Pyridoxal phosphate</keyword>
<sequence length="256" mass="29421">MCPTYALRKSSKNFKEREGEHQWSEFPNKLAVQLNDTHPTLAIPELMRSQMDKEVFNSEKVYQSTEQWVINLDLLTDLRKVEQILLSHLLFLFQITKVLIPGSELSQHISTAGMQATGTSNMEFSLNEFKPDPRFEEAQQFIGSGGFGSSDFTPESLERNTGCGRGDYFLVGHDWMLKQEWTKLTTHPCHHAYGSWLVACGFTTVVLATISHTFWSINPFLVHRDRKKWIKMSILSTRTIAQYAKEIRNIEKCCVP</sequence>
<proteinExistence type="inferred from homology"/>
<dbReference type="PANTHER" id="PTHR11468:SF4">
    <property type="entry name" value="ALPHA-GLUCAN PHOSPHORYLASE 2, CYTOSOLIC"/>
    <property type="match status" value="1"/>
</dbReference>
<dbReference type="Pfam" id="PF00343">
    <property type="entry name" value="Phosphorylase"/>
    <property type="match status" value="2"/>
</dbReference>
<evidence type="ECO:0000256" key="2">
    <source>
        <dbReference type="RuleBase" id="RU000587"/>
    </source>
</evidence>
<dbReference type="AlphaFoldDB" id="A0AAN8V1U7"/>
<dbReference type="GO" id="GO:0030170">
    <property type="term" value="F:pyridoxal phosphate binding"/>
    <property type="evidence" value="ECO:0007669"/>
    <property type="project" value="TreeGrafter"/>
</dbReference>
<dbReference type="PANTHER" id="PTHR11468">
    <property type="entry name" value="GLYCOGEN PHOSPHORYLASE"/>
    <property type="match status" value="1"/>
</dbReference>
<organism evidence="4 5">
    <name type="scientific">Dillenia turbinata</name>
    <dbReference type="NCBI Taxonomy" id="194707"/>
    <lineage>
        <taxon>Eukaryota</taxon>
        <taxon>Viridiplantae</taxon>
        <taxon>Streptophyta</taxon>
        <taxon>Embryophyta</taxon>
        <taxon>Tracheophyta</taxon>
        <taxon>Spermatophyta</taxon>
        <taxon>Magnoliopsida</taxon>
        <taxon>eudicotyledons</taxon>
        <taxon>Gunneridae</taxon>
        <taxon>Pentapetalae</taxon>
        <taxon>Dilleniales</taxon>
        <taxon>Dilleniaceae</taxon>
        <taxon>Dillenia</taxon>
    </lineage>
</organism>
<keyword evidence="2" id="KW-0119">Carbohydrate metabolism</keyword>
<evidence type="ECO:0000256" key="3">
    <source>
        <dbReference type="SAM" id="Phobius"/>
    </source>
</evidence>
<dbReference type="EMBL" id="JBAMMX010000021">
    <property type="protein sequence ID" value="KAK6919858.1"/>
    <property type="molecule type" value="Genomic_DNA"/>
</dbReference>
<dbReference type="GO" id="GO:0008184">
    <property type="term" value="F:glycogen phosphorylase activity"/>
    <property type="evidence" value="ECO:0007669"/>
    <property type="project" value="InterPro"/>
</dbReference>
<comment type="function">
    <text evidence="2">Allosteric enzyme that catalyzes the rate-limiting step in glycogen catabolism, the phosphorolytic cleavage of glycogen to produce glucose-1-phosphate, and plays a central role in maintaining cellular and organismal glucose homeostasis.</text>
</comment>
<gene>
    <name evidence="4" type="ORF">RJ641_015762</name>
</gene>
<comment type="caution">
    <text evidence="4">The sequence shown here is derived from an EMBL/GenBank/DDBJ whole genome shotgun (WGS) entry which is preliminary data.</text>
</comment>
<dbReference type="SUPFAM" id="SSF53756">
    <property type="entry name" value="UDP-Glycosyltransferase/glycogen phosphorylase"/>
    <property type="match status" value="2"/>
</dbReference>
<comment type="cofactor">
    <cofactor evidence="2">
        <name>pyridoxal 5'-phosphate</name>
        <dbReference type="ChEBI" id="CHEBI:597326"/>
    </cofactor>
</comment>
<feature type="transmembrane region" description="Helical" evidence="3">
    <location>
        <begin position="196"/>
        <end position="222"/>
    </location>
</feature>
<keyword evidence="3" id="KW-1133">Transmembrane helix</keyword>
<keyword evidence="2 4" id="KW-0808">Transferase</keyword>
<name>A0AAN8V1U7_9MAGN</name>
<reference evidence="4 5" key="1">
    <citation type="submission" date="2023-12" db="EMBL/GenBank/DDBJ databases">
        <title>A high-quality genome assembly for Dillenia turbinata (Dilleniales).</title>
        <authorList>
            <person name="Chanderbali A."/>
        </authorList>
    </citation>
    <scope>NUCLEOTIDE SEQUENCE [LARGE SCALE GENOMIC DNA]</scope>
    <source>
        <strain evidence="4">LSX21</strain>
        <tissue evidence="4">Leaf</tissue>
    </source>
</reference>
<dbReference type="InterPro" id="IPR000811">
    <property type="entry name" value="Glyco_trans_35"/>
</dbReference>
<keyword evidence="3" id="KW-0472">Membrane</keyword>
<dbReference type="EC" id="2.4.1.1" evidence="2"/>
<dbReference type="GO" id="GO:0005980">
    <property type="term" value="P:glycogen catabolic process"/>
    <property type="evidence" value="ECO:0007669"/>
    <property type="project" value="TreeGrafter"/>
</dbReference>
<keyword evidence="5" id="KW-1185">Reference proteome</keyword>
<keyword evidence="3" id="KW-0812">Transmembrane</keyword>
<keyword evidence="2" id="KW-0328">Glycosyltransferase</keyword>
<evidence type="ECO:0000313" key="5">
    <source>
        <dbReference type="Proteomes" id="UP001370490"/>
    </source>
</evidence>
<dbReference type="GO" id="GO:0005737">
    <property type="term" value="C:cytoplasm"/>
    <property type="evidence" value="ECO:0007669"/>
    <property type="project" value="TreeGrafter"/>
</dbReference>
<comment type="similarity">
    <text evidence="1 2">Belongs to the glycogen phosphorylase family.</text>
</comment>
<protein>
    <recommendedName>
        <fullName evidence="2">Alpha-1,4 glucan phosphorylase</fullName>
        <ecNumber evidence="2">2.4.1.1</ecNumber>
    </recommendedName>
</protein>
<evidence type="ECO:0000256" key="1">
    <source>
        <dbReference type="ARBA" id="ARBA00006047"/>
    </source>
</evidence>
<dbReference type="Proteomes" id="UP001370490">
    <property type="component" value="Unassembled WGS sequence"/>
</dbReference>
<accession>A0AAN8V1U7</accession>
<evidence type="ECO:0000313" key="4">
    <source>
        <dbReference type="EMBL" id="KAK6919858.1"/>
    </source>
</evidence>
<dbReference type="Gene3D" id="3.40.50.2000">
    <property type="entry name" value="Glycogen Phosphorylase B"/>
    <property type="match status" value="2"/>
</dbReference>